<evidence type="ECO:0000313" key="3">
    <source>
        <dbReference type="Proteomes" id="UP000448575"/>
    </source>
</evidence>
<protein>
    <recommendedName>
        <fullName evidence="4">PEP-CTERM sorting domain-containing protein</fullName>
    </recommendedName>
</protein>
<evidence type="ECO:0000313" key="2">
    <source>
        <dbReference type="EMBL" id="MYN04855.1"/>
    </source>
</evidence>
<organism evidence="2 3">
    <name type="scientific">Pseudoduganella guangdongensis</name>
    <dbReference type="NCBI Taxonomy" id="2692179"/>
    <lineage>
        <taxon>Bacteria</taxon>
        <taxon>Pseudomonadati</taxon>
        <taxon>Pseudomonadota</taxon>
        <taxon>Betaproteobacteria</taxon>
        <taxon>Burkholderiales</taxon>
        <taxon>Oxalobacteraceae</taxon>
        <taxon>Telluria group</taxon>
        <taxon>Pseudoduganella</taxon>
    </lineage>
</organism>
<proteinExistence type="predicted"/>
<keyword evidence="3" id="KW-1185">Reference proteome</keyword>
<evidence type="ECO:0000256" key="1">
    <source>
        <dbReference type="SAM" id="SignalP"/>
    </source>
</evidence>
<comment type="caution">
    <text evidence="2">The sequence shown here is derived from an EMBL/GenBank/DDBJ whole genome shotgun (WGS) entry which is preliminary data.</text>
</comment>
<dbReference type="RefSeq" id="WP_161027803.1">
    <property type="nucleotide sequence ID" value="NZ_WWCJ01000021.1"/>
</dbReference>
<evidence type="ECO:0008006" key="4">
    <source>
        <dbReference type="Google" id="ProtNLM"/>
    </source>
</evidence>
<accession>A0A6N9HQ98</accession>
<gene>
    <name evidence="2" type="ORF">GTP41_22425</name>
</gene>
<feature type="signal peptide" evidence="1">
    <location>
        <begin position="1"/>
        <end position="18"/>
    </location>
</feature>
<name>A0A6N9HQ98_9BURK</name>
<dbReference type="Proteomes" id="UP000448575">
    <property type="component" value="Unassembled WGS sequence"/>
</dbReference>
<dbReference type="PROSITE" id="PS51257">
    <property type="entry name" value="PROKAR_LIPOPROTEIN"/>
    <property type="match status" value="1"/>
</dbReference>
<keyword evidence="1" id="KW-0732">Signal</keyword>
<sequence>MKTILKTGLSVAILSLLAACGGGNEDNKPQRLSMLVDFDKGVTGWAGGTADYTPETAPVNVKFEAKALPAPLTGKGYLIGGTNQSDDLFVFVKKQFTGMEKNGVYNVTFSVKFASSVPSGCFGVGGAPGEAVWVYAGATATEPKAITTNDGYIRMNVDRGNQGGGGKEGDILGNIANGQACGGTPAFASKTLKSEKPLKVTADANGAVWLMLGIDSGFEAYSEIILQSVEMDAVPVTL</sequence>
<dbReference type="EMBL" id="WWCJ01000021">
    <property type="protein sequence ID" value="MYN04855.1"/>
    <property type="molecule type" value="Genomic_DNA"/>
</dbReference>
<reference evidence="2 3" key="1">
    <citation type="submission" date="2019-12" db="EMBL/GenBank/DDBJ databases">
        <title>Novel species isolated from a subtropical stream in China.</title>
        <authorList>
            <person name="Lu H."/>
        </authorList>
    </citation>
    <scope>NUCLEOTIDE SEQUENCE [LARGE SCALE GENOMIC DNA]</scope>
    <source>
        <strain evidence="2 3">DS3</strain>
    </source>
</reference>
<dbReference type="AlphaFoldDB" id="A0A6N9HQ98"/>
<feature type="chain" id="PRO_5026723748" description="PEP-CTERM sorting domain-containing protein" evidence="1">
    <location>
        <begin position="19"/>
        <end position="238"/>
    </location>
</feature>